<dbReference type="PANTHER" id="PTHR30093:SF44">
    <property type="entry name" value="TYPE II SECRETION SYSTEM CORE PROTEIN G"/>
    <property type="match status" value="1"/>
</dbReference>
<evidence type="ECO:0000256" key="6">
    <source>
        <dbReference type="SAM" id="Phobius"/>
    </source>
</evidence>
<dbReference type="STRING" id="1802479.A2Y68_03155"/>
<keyword evidence="5 6" id="KW-0472">Membrane</keyword>
<feature type="transmembrane region" description="Helical" evidence="6">
    <location>
        <begin position="6"/>
        <end position="32"/>
    </location>
</feature>
<dbReference type="Gene3D" id="3.30.700.10">
    <property type="entry name" value="Glycoprotein, Type 4 Pilin"/>
    <property type="match status" value="1"/>
</dbReference>
<dbReference type="InterPro" id="IPR000983">
    <property type="entry name" value="Bac_GSPG_pilin"/>
</dbReference>
<proteinExistence type="predicted"/>
<sequence>MIKKGFTLIELLVVISIVGILIGLSIFGLAGARESSRDARRKADLELVRSGIEIYRADCNTYPVATYTTNWPAQIVGDGSSTSCAVANSYLSSPADPNSPTRYYRYSSAGTTYELCASLEQGTGSVTCGGSGDCGQACNYKVTNP</sequence>
<organism evidence="7 8">
    <name type="scientific">Candidatus Woesebacteria bacterium RBG_13_46_13</name>
    <dbReference type="NCBI Taxonomy" id="1802479"/>
    <lineage>
        <taxon>Bacteria</taxon>
        <taxon>Candidatus Woeseibacteriota</taxon>
    </lineage>
</organism>
<dbReference type="GO" id="GO:0016020">
    <property type="term" value="C:membrane"/>
    <property type="evidence" value="ECO:0007669"/>
    <property type="project" value="UniProtKB-SubCell"/>
</dbReference>
<dbReference type="Pfam" id="PF07963">
    <property type="entry name" value="N_methyl"/>
    <property type="match status" value="1"/>
</dbReference>
<evidence type="ECO:0000256" key="4">
    <source>
        <dbReference type="ARBA" id="ARBA00022989"/>
    </source>
</evidence>
<reference evidence="7 8" key="1">
    <citation type="journal article" date="2016" name="Nat. Commun.">
        <title>Thousands of microbial genomes shed light on interconnected biogeochemical processes in an aquifer system.</title>
        <authorList>
            <person name="Anantharaman K."/>
            <person name="Brown C.T."/>
            <person name="Hug L.A."/>
            <person name="Sharon I."/>
            <person name="Castelle C.J."/>
            <person name="Probst A.J."/>
            <person name="Thomas B.C."/>
            <person name="Singh A."/>
            <person name="Wilkins M.J."/>
            <person name="Karaoz U."/>
            <person name="Brodie E.L."/>
            <person name="Williams K.H."/>
            <person name="Hubbard S.S."/>
            <person name="Banfield J.F."/>
        </authorList>
    </citation>
    <scope>NUCLEOTIDE SEQUENCE [LARGE SCALE GENOMIC DNA]</scope>
</reference>
<evidence type="ECO:0000256" key="5">
    <source>
        <dbReference type="ARBA" id="ARBA00023136"/>
    </source>
</evidence>
<dbReference type="PROSITE" id="PS00409">
    <property type="entry name" value="PROKAR_NTER_METHYL"/>
    <property type="match status" value="1"/>
</dbReference>
<dbReference type="InterPro" id="IPR045584">
    <property type="entry name" value="Pilin-like"/>
</dbReference>
<gene>
    <name evidence="7" type="ORF">A2Y68_03155</name>
</gene>
<evidence type="ECO:0000256" key="2">
    <source>
        <dbReference type="ARBA" id="ARBA00022481"/>
    </source>
</evidence>
<evidence type="ECO:0000313" key="7">
    <source>
        <dbReference type="EMBL" id="OGM09609.1"/>
    </source>
</evidence>
<comment type="caution">
    <text evidence="7">The sequence shown here is derived from an EMBL/GenBank/DDBJ whole genome shotgun (WGS) entry which is preliminary data.</text>
</comment>
<evidence type="ECO:0008006" key="9">
    <source>
        <dbReference type="Google" id="ProtNLM"/>
    </source>
</evidence>
<dbReference type="AlphaFoldDB" id="A0A1F7X4H2"/>
<evidence type="ECO:0000313" key="8">
    <source>
        <dbReference type="Proteomes" id="UP000176778"/>
    </source>
</evidence>
<evidence type="ECO:0000256" key="3">
    <source>
        <dbReference type="ARBA" id="ARBA00022692"/>
    </source>
</evidence>
<dbReference type="Proteomes" id="UP000176778">
    <property type="component" value="Unassembled WGS sequence"/>
</dbReference>
<dbReference type="SUPFAM" id="SSF54523">
    <property type="entry name" value="Pili subunits"/>
    <property type="match status" value="1"/>
</dbReference>
<protein>
    <recommendedName>
        <fullName evidence="9">Type II secretion system protein GspG C-terminal domain-containing protein</fullName>
    </recommendedName>
</protein>
<dbReference type="EMBL" id="MGFR01000003">
    <property type="protein sequence ID" value="OGM09609.1"/>
    <property type="molecule type" value="Genomic_DNA"/>
</dbReference>
<keyword evidence="3 6" id="KW-0812">Transmembrane</keyword>
<dbReference type="InterPro" id="IPR012902">
    <property type="entry name" value="N_methyl_site"/>
</dbReference>
<keyword evidence="4 6" id="KW-1133">Transmembrane helix</keyword>
<dbReference type="GO" id="GO:0015628">
    <property type="term" value="P:protein secretion by the type II secretion system"/>
    <property type="evidence" value="ECO:0007669"/>
    <property type="project" value="InterPro"/>
</dbReference>
<accession>A0A1F7X4H2</accession>
<keyword evidence="2" id="KW-0488">Methylation</keyword>
<evidence type="ECO:0000256" key="1">
    <source>
        <dbReference type="ARBA" id="ARBA00004167"/>
    </source>
</evidence>
<dbReference type="GO" id="GO:0015627">
    <property type="term" value="C:type II protein secretion system complex"/>
    <property type="evidence" value="ECO:0007669"/>
    <property type="project" value="InterPro"/>
</dbReference>
<name>A0A1F7X4H2_9BACT</name>
<dbReference type="PANTHER" id="PTHR30093">
    <property type="entry name" value="GENERAL SECRETION PATHWAY PROTEIN G"/>
    <property type="match status" value="1"/>
</dbReference>
<comment type="subcellular location">
    <subcellularLocation>
        <location evidence="1">Membrane</location>
        <topology evidence="1">Single-pass membrane protein</topology>
    </subcellularLocation>
</comment>
<dbReference type="PRINTS" id="PR00813">
    <property type="entry name" value="BCTERIALGSPG"/>
</dbReference>
<dbReference type="NCBIfam" id="TIGR02532">
    <property type="entry name" value="IV_pilin_GFxxxE"/>
    <property type="match status" value="1"/>
</dbReference>